<evidence type="ECO:0000256" key="1">
    <source>
        <dbReference type="SAM" id="MobiDB-lite"/>
    </source>
</evidence>
<feature type="region of interest" description="Disordered" evidence="1">
    <location>
        <begin position="45"/>
        <end position="130"/>
    </location>
</feature>
<comment type="caution">
    <text evidence="2">The sequence shown here is derived from an EMBL/GenBank/DDBJ whole genome shotgun (WGS) entry which is preliminary data.</text>
</comment>
<name>A0AAN6PL18_9PEZI</name>
<reference evidence="3" key="1">
    <citation type="journal article" date="2023" name="Mol. Phylogenet. Evol.">
        <title>Genome-scale phylogeny and comparative genomics of the fungal order Sordariales.</title>
        <authorList>
            <person name="Hensen N."/>
            <person name="Bonometti L."/>
            <person name="Westerberg I."/>
            <person name="Brannstrom I.O."/>
            <person name="Guillou S."/>
            <person name="Cros-Aarteil S."/>
            <person name="Calhoun S."/>
            <person name="Haridas S."/>
            <person name="Kuo A."/>
            <person name="Mondo S."/>
            <person name="Pangilinan J."/>
            <person name="Riley R."/>
            <person name="LaButti K."/>
            <person name="Andreopoulos B."/>
            <person name="Lipzen A."/>
            <person name="Chen C."/>
            <person name="Yan M."/>
            <person name="Daum C."/>
            <person name="Ng V."/>
            <person name="Clum A."/>
            <person name="Steindorff A."/>
            <person name="Ohm R.A."/>
            <person name="Martin F."/>
            <person name="Silar P."/>
            <person name="Natvig D.O."/>
            <person name="Lalanne C."/>
            <person name="Gautier V."/>
            <person name="Ament-Velasquez S.L."/>
            <person name="Kruys A."/>
            <person name="Hutchinson M.I."/>
            <person name="Powell A.J."/>
            <person name="Barry K."/>
            <person name="Miller A.N."/>
            <person name="Grigoriev I.V."/>
            <person name="Debuchy R."/>
            <person name="Gladieux P."/>
            <person name="Hiltunen Thoren M."/>
            <person name="Johannesson H."/>
        </authorList>
    </citation>
    <scope>NUCLEOTIDE SEQUENCE [LARGE SCALE GENOMIC DNA]</scope>
    <source>
        <strain evidence="3">CBS 284.82</strain>
    </source>
</reference>
<protein>
    <submittedName>
        <fullName evidence="2">Uncharacterized protein</fullName>
    </submittedName>
</protein>
<feature type="compositionally biased region" description="Basic and acidic residues" evidence="1">
    <location>
        <begin position="168"/>
        <end position="185"/>
    </location>
</feature>
<evidence type="ECO:0000313" key="2">
    <source>
        <dbReference type="EMBL" id="KAK4042767.1"/>
    </source>
</evidence>
<accession>A0AAN6PL18</accession>
<feature type="region of interest" description="Disordered" evidence="1">
    <location>
        <begin position="147"/>
        <end position="209"/>
    </location>
</feature>
<feature type="compositionally biased region" description="Polar residues" evidence="1">
    <location>
        <begin position="107"/>
        <end position="117"/>
    </location>
</feature>
<organism evidence="2 3">
    <name type="scientific">Parachaetomium inaequale</name>
    <dbReference type="NCBI Taxonomy" id="2588326"/>
    <lineage>
        <taxon>Eukaryota</taxon>
        <taxon>Fungi</taxon>
        <taxon>Dikarya</taxon>
        <taxon>Ascomycota</taxon>
        <taxon>Pezizomycotina</taxon>
        <taxon>Sordariomycetes</taxon>
        <taxon>Sordariomycetidae</taxon>
        <taxon>Sordariales</taxon>
        <taxon>Chaetomiaceae</taxon>
        <taxon>Parachaetomium</taxon>
    </lineage>
</organism>
<dbReference type="Proteomes" id="UP001303115">
    <property type="component" value="Unassembled WGS sequence"/>
</dbReference>
<gene>
    <name evidence="2" type="ORF">C8A01DRAFT_13636</name>
</gene>
<sequence length="357" mass="38733">MLRPRPTVISLTRTDVTEVVHRRRFRRFLECDDDVCIAFTPAETETMGKPSRHKPSSSRPVERMKTPAMYGATGGSSPPAVYSRVRPLVADLPLHLPPGKGREQDISPPSDTSSNRAHQSKAGGGQQQGAVWTPQLCLRPKPSVPLATTANLDVDSDGSAESHGSLENPREESPVDEQKTERGVKSEAGPSTPRRRSSSESPGSPPTCPVMSAQVCPVWSRSHAQGLLICPSEVSSSAPTLKTPRRGLRVYNDFLPASSQPQTPQNLPEARYQSRLQGSYTAPARRISPQPAWTPTMTRPRRGVGRRRELSPLGLQTPGFRGLYGGAENMDDAALVEDMADEMARSWASTTRPGSSA</sequence>
<evidence type="ECO:0000313" key="3">
    <source>
        <dbReference type="Proteomes" id="UP001303115"/>
    </source>
</evidence>
<dbReference type="AlphaFoldDB" id="A0AAN6PL18"/>
<feature type="region of interest" description="Disordered" evidence="1">
    <location>
        <begin position="286"/>
        <end position="324"/>
    </location>
</feature>
<dbReference type="EMBL" id="MU854336">
    <property type="protein sequence ID" value="KAK4042767.1"/>
    <property type="molecule type" value="Genomic_DNA"/>
</dbReference>
<proteinExistence type="predicted"/>
<keyword evidence="3" id="KW-1185">Reference proteome</keyword>